<sequence length="654" mass="72415">MPSEVDTKEAREVNRQSLVIDEEKSASVAPAPANEQREVVTPALQEGDAPATSNWEIRSWYLYYIGANGLALFNFGPTAFQNLLDQAAGDSGLLYFAGRARDVNSIVLLANGMSFAIQAALFLVIGAYADFGTGRRWVLLVWSVIAYGIGFGWLGVHDAARWKVAAGLYIIGLVAYQLTLTYWTAAFPSLARNTAHLRASRAAYEAGEITQRELDGRDEMERSRLSNVAFWIQSCGEIAILAVIVGIMFGLRVDDSPSNNNWGLSVLVAFATACWLALSIPWFVLEKKRPGMRIPPGRNIVTVGLWQLYEALGQIWRLKQSLVYLAGYFLLGDSLNTTVTVIATLQNQVVSYNTLTLTYLLIVGIGAQALGIGGFWLIQKRFNLSAKTMFNAVMVFIVLLDGWGMVGNWTDRFGFKNVWEVWLYQAYYGFVVCPWYSYSQIMISSVTPRGHEFLFFSVFNIIGKASSFIGPLISSAIIDATPGGQNNSAPFYFLFALSLLSALGIWAFLDLEKSAREQEAFLVEEKERVYGEDTAAVKEKLASKPATSRTTSTSTRVVTLDPDGAMGGDVLVRPSVRLVSSMENHPRTGLLQTQFAGTPAPGSFTRLLQFGMRHNVSVHNVGTLKLCWTHNTITRIGAFRRHRMLPFQTERLRD</sequence>
<feature type="transmembrane region" description="Helical" evidence="8">
    <location>
        <begin position="137"/>
        <end position="156"/>
    </location>
</feature>
<dbReference type="PANTHER" id="PTHR23519:SF5">
    <property type="entry name" value="AUTOPHAGY-RELATED PROTEIN"/>
    <property type="match status" value="1"/>
</dbReference>
<feature type="compositionally biased region" description="Basic and acidic residues" evidence="9">
    <location>
        <begin position="1"/>
        <end position="14"/>
    </location>
</feature>
<evidence type="ECO:0000256" key="3">
    <source>
        <dbReference type="ARBA" id="ARBA00022448"/>
    </source>
</evidence>
<reference evidence="11" key="1">
    <citation type="journal article" date="2014" name="BMC Genomics">
        <title>The genome sequence of the biocontrol fungus Metarhizium anisopliae and comparative genomics of Metarhizium species.</title>
        <authorList>
            <person name="Pattemore J.A."/>
            <person name="Hane J.K."/>
            <person name="Williams A.H."/>
            <person name="Wilson B.A."/>
            <person name="Stodart B.J."/>
            <person name="Ash G.J."/>
        </authorList>
    </citation>
    <scope>NUCLEOTIDE SEQUENCE [LARGE SCALE GENOMIC DNA]</scope>
    <source>
        <strain evidence="11">BRIP 53293</strain>
    </source>
</reference>
<evidence type="ECO:0000256" key="8">
    <source>
        <dbReference type="RuleBase" id="RU363073"/>
    </source>
</evidence>
<dbReference type="PANTHER" id="PTHR23519">
    <property type="entry name" value="AUTOPHAGY-RELATED PROTEIN 22"/>
    <property type="match status" value="1"/>
</dbReference>
<feature type="transmembrane region" description="Helical" evidence="8">
    <location>
        <begin position="103"/>
        <end position="125"/>
    </location>
</feature>
<evidence type="ECO:0000256" key="4">
    <source>
        <dbReference type="ARBA" id="ARBA00022692"/>
    </source>
</evidence>
<feature type="transmembrane region" description="Helical" evidence="8">
    <location>
        <begin position="228"/>
        <end position="250"/>
    </location>
</feature>
<feature type="transmembrane region" description="Helical" evidence="8">
    <location>
        <begin position="357"/>
        <end position="378"/>
    </location>
</feature>
<dbReference type="Pfam" id="PF11700">
    <property type="entry name" value="ATG22"/>
    <property type="match status" value="1"/>
</dbReference>
<dbReference type="SUPFAM" id="SSF103473">
    <property type="entry name" value="MFS general substrate transporter"/>
    <property type="match status" value="1"/>
</dbReference>
<comment type="similarity">
    <text evidence="2 8">Belongs to the ATG22 family.</text>
</comment>
<feature type="region of interest" description="Disordered" evidence="9">
    <location>
        <begin position="1"/>
        <end position="38"/>
    </location>
</feature>
<evidence type="ECO:0000256" key="9">
    <source>
        <dbReference type="SAM" id="MobiDB-lite"/>
    </source>
</evidence>
<protein>
    <recommendedName>
        <fullName evidence="8">Autophagy-related protein</fullName>
    </recommendedName>
</protein>
<feature type="transmembrane region" description="Helical" evidence="8">
    <location>
        <begin position="422"/>
        <end position="441"/>
    </location>
</feature>
<accession>A0A0D9NMP6</accession>
<evidence type="ECO:0000313" key="10">
    <source>
        <dbReference type="EMBL" id="KJK75171.1"/>
    </source>
</evidence>
<evidence type="ECO:0000256" key="2">
    <source>
        <dbReference type="ARBA" id="ARBA00006978"/>
    </source>
</evidence>
<dbReference type="GO" id="GO:0005774">
    <property type="term" value="C:vacuolar membrane"/>
    <property type="evidence" value="ECO:0007669"/>
    <property type="project" value="UniProtKB-SubCell"/>
</dbReference>
<evidence type="ECO:0000256" key="5">
    <source>
        <dbReference type="ARBA" id="ARBA00022989"/>
    </source>
</evidence>
<dbReference type="STRING" id="1291518.A0A0D9NMP6"/>
<dbReference type="Gene3D" id="1.20.1250.20">
    <property type="entry name" value="MFS general substrate transporter like domains"/>
    <property type="match status" value="1"/>
</dbReference>
<feature type="transmembrane region" description="Helical" evidence="8">
    <location>
        <begin position="61"/>
        <end position="83"/>
    </location>
</feature>
<keyword evidence="4 8" id="KW-0812">Transmembrane</keyword>
<dbReference type="InterPro" id="IPR036259">
    <property type="entry name" value="MFS_trans_sf"/>
</dbReference>
<dbReference type="Proteomes" id="UP000054544">
    <property type="component" value="Unassembled WGS sequence"/>
</dbReference>
<keyword evidence="8" id="KW-0029">Amino-acid transport</keyword>
<feature type="transmembrane region" description="Helical" evidence="8">
    <location>
        <begin position="390"/>
        <end position="410"/>
    </location>
</feature>
<dbReference type="GO" id="GO:0006914">
    <property type="term" value="P:autophagy"/>
    <property type="evidence" value="ECO:0007669"/>
    <property type="project" value="UniProtKB-KW"/>
</dbReference>
<feature type="transmembrane region" description="Helical" evidence="8">
    <location>
        <begin position="262"/>
        <end position="285"/>
    </location>
</feature>
<keyword evidence="8" id="KW-0926">Vacuole</keyword>
<dbReference type="InterPro" id="IPR024671">
    <property type="entry name" value="Atg22-like"/>
</dbReference>
<dbReference type="InterPro" id="IPR050495">
    <property type="entry name" value="ATG22/LtaA_families"/>
</dbReference>
<proteinExistence type="inferred from homology"/>
<comment type="function">
    <text evidence="8">Vacuolar effluxer which mediate the efflux of amino acids resulting from autophagic degradation. The release of autophagic amino acids allows the maintenance of protein synthesis and viability during nitrogen starvation.</text>
</comment>
<dbReference type="AlphaFoldDB" id="A0A0D9NMP6"/>
<dbReference type="GO" id="GO:0006865">
    <property type="term" value="P:amino acid transport"/>
    <property type="evidence" value="ECO:0007669"/>
    <property type="project" value="UniProtKB-KW"/>
</dbReference>
<name>A0A0D9NMP6_METAN</name>
<dbReference type="EMBL" id="KE384751">
    <property type="protein sequence ID" value="KJK75171.1"/>
    <property type="molecule type" value="Genomic_DNA"/>
</dbReference>
<keyword evidence="11" id="KW-1185">Reference proteome</keyword>
<gene>
    <name evidence="10" type="ORF">H634G_09517</name>
</gene>
<feature type="transmembrane region" description="Helical" evidence="8">
    <location>
        <begin position="490"/>
        <end position="509"/>
    </location>
</feature>
<evidence type="ECO:0000313" key="11">
    <source>
        <dbReference type="Proteomes" id="UP000054544"/>
    </source>
</evidence>
<evidence type="ECO:0000256" key="7">
    <source>
        <dbReference type="ARBA" id="ARBA00023136"/>
    </source>
</evidence>
<feature type="transmembrane region" description="Helical" evidence="8">
    <location>
        <begin position="322"/>
        <end position="345"/>
    </location>
</feature>
<feature type="transmembrane region" description="Helical" evidence="8">
    <location>
        <begin position="168"/>
        <end position="191"/>
    </location>
</feature>
<keyword evidence="7 8" id="KW-0472">Membrane</keyword>
<dbReference type="OrthoDB" id="42657at2759"/>
<keyword evidence="6 8" id="KW-0072">Autophagy</keyword>
<comment type="subcellular location">
    <subcellularLocation>
        <location evidence="1 8">Vacuole membrane</location>
        <topology evidence="1 8">Multi-pass membrane protein</topology>
    </subcellularLocation>
</comment>
<keyword evidence="5 8" id="KW-1133">Transmembrane helix</keyword>
<feature type="transmembrane region" description="Helical" evidence="8">
    <location>
        <begin position="453"/>
        <end position="478"/>
    </location>
</feature>
<evidence type="ECO:0000256" key="6">
    <source>
        <dbReference type="ARBA" id="ARBA00023006"/>
    </source>
</evidence>
<organism evidence="10 11">
    <name type="scientific">Metarhizium anisopliae BRIP 53293</name>
    <dbReference type="NCBI Taxonomy" id="1291518"/>
    <lineage>
        <taxon>Eukaryota</taxon>
        <taxon>Fungi</taxon>
        <taxon>Dikarya</taxon>
        <taxon>Ascomycota</taxon>
        <taxon>Pezizomycotina</taxon>
        <taxon>Sordariomycetes</taxon>
        <taxon>Hypocreomycetidae</taxon>
        <taxon>Hypocreales</taxon>
        <taxon>Clavicipitaceae</taxon>
        <taxon>Metarhizium</taxon>
    </lineage>
</organism>
<keyword evidence="3 8" id="KW-0813">Transport</keyword>
<evidence type="ECO:0000256" key="1">
    <source>
        <dbReference type="ARBA" id="ARBA00004128"/>
    </source>
</evidence>